<dbReference type="Gene3D" id="3.40.50.300">
    <property type="entry name" value="P-loop containing nucleotide triphosphate hydrolases"/>
    <property type="match status" value="1"/>
</dbReference>
<keyword evidence="6" id="KW-0539">Nucleus</keyword>
<organism evidence="9 10">
    <name type="scientific">Zygosaccharomyces bailii (strain CLIB 213 / ATCC 58445 / CBS 680 / BCRC 21525 / NBRC 1098 / NCYC 1416 / NRRL Y-2227)</name>
    <dbReference type="NCBI Taxonomy" id="1333698"/>
    <lineage>
        <taxon>Eukaryota</taxon>
        <taxon>Fungi</taxon>
        <taxon>Dikarya</taxon>
        <taxon>Ascomycota</taxon>
        <taxon>Saccharomycotina</taxon>
        <taxon>Saccharomycetes</taxon>
        <taxon>Saccharomycetales</taxon>
        <taxon>Saccharomycetaceae</taxon>
        <taxon>Zygosaccharomyces</taxon>
    </lineage>
</organism>
<dbReference type="InterPro" id="IPR020588">
    <property type="entry name" value="RecA_ATP-bd"/>
</dbReference>
<accession>A0A8J2X8L0</accession>
<dbReference type="GO" id="GO:0007131">
    <property type="term" value="P:reciprocal meiotic recombination"/>
    <property type="evidence" value="ECO:0007669"/>
    <property type="project" value="TreeGrafter"/>
</dbReference>
<sequence length="321" mass="33947">MDLGISLSQLASQRPVSTCNAELDALLGGGFHPRCIYEIYGPPGVGKTTIALAAAAAATGNALYIHTHKPLPPKPEGGRHLDQVRITRFGQLLFFLQRLHRVQRHEGGYAVLIIDGFAQLVQDHIHHARKPSATGVSGSTAGPAASLHDYKCRHLAFVLTLLTRYAAQCGTAVLLVDHCLPAQRELRSALEAGAAAGGRDAVWKAFLKQSMGVYREWSGMAGGQQTESTVAGNSSSSSSRASSRASSRTSSSNGTSHGASSAAVVALVRGHRVRLRCPPMGTSFRAYSRPHACTQAEANETAEAKPDTEATAESETVLDSQ</sequence>
<protein>
    <submittedName>
        <fullName evidence="9">ZYBA0S05-08482g1_1</fullName>
    </submittedName>
</protein>
<dbReference type="GO" id="GO:0140664">
    <property type="term" value="F:ATP-dependent DNA damage sensor activity"/>
    <property type="evidence" value="ECO:0007669"/>
    <property type="project" value="InterPro"/>
</dbReference>
<dbReference type="EMBL" id="HG316458">
    <property type="protein sequence ID" value="CDF90078.1"/>
    <property type="molecule type" value="Genomic_DNA"/>
</dbReference>
<comment type="subcellular location">
    <subcellularLocation>
        <location evidence="1">Nucleus</location>
    </subcellularLocation>
</comment>
<name>A0A8J2X8L0_ZYGB2</name>
<evidence type="ECO:0000256" key="1">
    <source>
        <dbReference type="ARBA" id="ARBA00004123"/>
    </source>
</evidence>
<evidence type="ECO:0000313" key="9">
    <source>
        <dbReference type="EMBL" id="CDF90078.1"/>
    </source>
</evidence>
<dbReference type="Proteomes" id="UP000019375">
    <property type="component" value="Unassembled WGS sequence"/>
</dbReference>
<feature type="compositionally biased region" description="Polar residues" evidence="7">
    <location>
        <begin position="311"/>
        <end position="321"/>
    </location>
</feature>
<dbReference type="GO" id="GO:0005657">
    <property type="term" value="C:replication fork"/>
    <property type="evidence" value="ECO:0007669"/>
    <property type="project" value="TreeGrafter"/>
</dbReference>
<keyword evidence="2" id="KW-0547">Nucleotide-binding</keyword>
<dbReference type="AlphaFoldDB" id="A0A8J2X8L0"/>
<evidence type="ECO:0000256" key="6">
    <source>
        <dbReference type="ARBA" id="ARBA00023242"/>
    </source>
</evidence>
<evidence type="ECO:0000256" key="7">
    <source>
        <dbReference type="SAM" id="MobiDB-lite"/>
    </source>
</evidence>
<dbReference type="GO" id="GO:0005524">
    <property type="term" value="F:ATP binding"/>
    <property type="evidence" value="ECO:0007669"/>
    <property type="project" value="UniProtKB-KW"/>
</dbReference>
<keyword evidence="4" id="KW-0067">ATP-binding</keyword>
<dbReference type="InterPro" id="IPR052093">
    <property type="entry name" value="HR_Repair_Mediator"/>
</dbReference>
<evidence type="ECO:0000256" key="2">
    <source>
        <dbReference type="ARBA" id="ARBA00022741"/>
    </source>
</evidence>
<dbReference type="SUPFAM" id="SSF52540">
    <property type="entry name" value="P-loop containing nucleoside triphosphate hydrolases"/>
    <property type="match status" value="1"/>
</dbReference>
<evidence type="ECO:0000256" key="4">
    <source>
        <dbReference type="ARBA" id="ARBA00022840"/>
    </source>
</evidence>
<feature type="domain" description="RecA family profile 1" evidence="8">
    <location>
        <begin position="12"/>
        <end position="179"/>
    </location>
</feature>
<gene>
    <name evidence="9" type="ORF">BN860_08482g</name>
</gene>
<dbReference type="OrthoDB" id="5957327at2759"/>
<dbReference type="GO" id="GO:0008821">
    <property type="term" value="F:crossover junction DNA endonuclease activity"/>
    <property type="evidence" value="ECO:0007669"/>
    <property type="project" value="TreeGrafter"/>
</dbReference>
<evidence type="ECO:0000256" key="5">
    <source>
        <dbReference type="ARBA" id="ARBA00023204"/>
    </source>
</evidence>
<dbReference type="PROSITE" id="PS50162">
    <property type="entry name" value="RECA_2"/>
    <property type="match status" value="1"/>
</dbReference>
<dbReference type="GO" id="GO:0000707">
    <property type="term" value="P:meiotic DNA recombinase assembly"/>
    <property type="evidence" value="ECO:0007669"/>
    <property type="project" value="TreeGrafter"/>
</dbReference>
<keyword evidence="3" id="KW-0227">DNA damage</keyword>
<dbReference type="GO" id="GO:0000400">
    <property type="term" value="F:four-way junction DNA binding"/>
    <property type="evidence" value="ECO:0007669"/>
    <property type="project" value="TreeGrafter"/>
</dbReference>
<keyword evidence="5" id="KW-0234">DNA repair</keyword>
<proteinExistence type="predicted"/>
<evidence type="ECO:0000313" key="10">
    <source>
        <dbReference type="Proteomes" id="UP000019375"/>
    </source>
</evidence>
<feature type="compositionally biased region" description="Low complexity" evidence="7">
    <location>
        <begin position="228"/>
        <end position="261"/>
    </location>
</feature>
<dbReference type="PANTHER" id="PTHR46239">
    <property type="entry name" value="DNA REPAIR PROTEIN RAD51 HOMOLOG 3 RAD51C"/>
    <property type="match status" value="1"/>
</dbReference>
<dbReference type="InterPro" id="IPR027417">
    <property type="entry name" value="P-loop_NTPase"/>
</dbReference>
<evidence type="ECO:0000256" key="3">
    <source>
        <dbReference type="ARBA" id="ARBA00022763"/>
    </source>
</evidence>
<feature type="region of interest" description="Disordered" evidence="7">
    <location>
        <begin position="224"/>
        <end position="261"/>
    </location>
</feature>
<dbReference type="PANTHER" id="PTHR46239:SF1">
    <property type="entry name" value="DNA REPAIR PROTEIN RAD51 HOMOLOG 3"/>
    <property type="match status" value="1"/>
</dbReference>
<evidence type="ECO:0000259" key="8">
    <source>
        <dbReference type="PROSITE" id="PS50162"/>
    </source>
</evidence>
<reference evidence="10" key="1">
    <citation type="journal article" date="2013" name="Genome Announc.">
        <title>Genome sequence of the food spoilage yeast Zygosaccharomyces bailii CLIB 213(T).</title>
        <authorList>
            <person name="Galeote V."/>
            <person name="Bigey F."/>
            <person name="Devillers H."/>
            <person name="Neuveglise C."/>
            <person name="Dequin S."/>
        </authorList>
    </citation>
    <scope>NUCLEOTIDE SEQUENCE [LARGE SCALE GENOMIC DNA]</scope>
    <source>
        <strain evidence="10">CLIB 213 / ATCC 58445 / CBS 680 / CCRC 21525 / NBRC 1098 / NCYC 1416 / NRRL Y-2227</strain>
    </source>
</reference>
<feature type="region of interest" description="Disordered" evidence="7">
    <location>
        <begin position="295"/>
        <end position="321"/>
    </location>
</feature>
<keyword evidence="10" id="KW-1185">Reference proteome</keyword>
<dbReference type="GO" id="GO:0033065">
    <property type="term" value="C:Rad51C-XRCC3 complex"/>
    <property type="evidence" value="ECO:0007669"/>
    <property type="project" value="TreeGrafter"/>
</dbReference>
<dbReference type="GO" id="GO:0033063">
    <property type="term" value="C:Rad51B-Rad51C-Rad51D-XRCC2 complex"/>
    <property type="evidence" value="ECO:0007669"/>
    <property type="project" value="TreeGrafter"/>
</dbReference>